<protein>
    <submittedName>
        <fullName evidence="3">Uncharacterized protein</fullName>
    </submittedName>
</protein>
<evidence type="ECO:0000256" key="1">
    <source>
        <dbReference type="SAM" id="Coils"/>
    </source>
</evidence>
<keyword evidence="4" id="KW-1185">Reference proteome</keyword>
<dbReference type="eggNOG" id="ENOG502TBUQ">
    <property type="taxonomic scope" value="Eukaryota"/>
</dbReference>
<dbReference type="Proteomes" id="UP000007151">
    <property type="component" value="Unassembled WGS sequence"/>
</dbReference>
<dbReference type="InParanoid" id="A0A212FC76"/>
<evidence type="ECO:0000256" key="2">
    <source>
        <dbReference type="SAM" id="Phobius"/>
    </source>
</evidence>
<reference evidence="3 4" key="1">
    <citation type="journal article" date="2011" name="Cell">
        <title>The monarch butterfly genome yields insights into long-distance migration.</title>
        <authorList>
            <person name="Zhan S."/>
            <person name="Merlin C."/>
            <person name="Boore J.L."/>
            <person name="Reppert S.M."/>
        </authorList>
    </citation>
    <scope>NUCLEOTIDE SEQUENCE [LARGE SCALE GENOMIC DNA]</scope>
    <source>
        <strain evidence="3">F-2</strain>
    </source>
</reference>
<comment type="caution">
    <text evidence="3">The sequence shown here is derived from an EMBL/GenBank/DDBJ whole genome shotgun (WGS) entry which is preliminary data.</text>
</comment>
<evidence type="ECO:0000313" key="4">
    <source>
        <dbReference type="Proteomes" id="UP000007151"/>
    </source>
</evidence>
<keyword evidence="2" id="KW-1133">Transmembrane helix</keyword>
<sequence>MSMVSSFPLPRGKIIGEIRRVRRTGVFLESVSFALTSREGAARGTRPAHDLLHIIRQHLKGIIAITRYVVIIVMHFISNSLYKHAKLLAIIVLILITLVAGILLRNKIKRTAISVIQESDYIEYGLMTNATVPGKADRKEYLYRLLTNTTRSLIQMEIKARRLEENMRRIKEKTSDLLWKNKDSALWHILFKNISRHISIRHQFHQHSSLRRILKDTENTHKHKKKNHKV</sequence>
<proteinExistence type="predicted"/>
<feature type="coiled-coil region" evidence="1">
    <location>
        <begin position="146"/>
        <end position="173"/>
    </location>
</feature>
<evidence type="ECO:0000313" key="3">
    <source>
        <dbReference type="EMBL" id="OWR51331.1"/>
    </source>
</evidence>
<keyword evidence="1" id="KW-0175">Coiled coil</keyword>
<gene>
    <name evidence="3" type="ORF">KGM_207286</name>
</gene>
<organism evidence="3 4">
    <name type="scientific">Danaus plexippus plexippus</name>
    <dbReference type="NCBI Taxonomy" id="278856"/>
    <lineage>
        <taxon>Eukaryota</taxon>
        <taxon>Metazoa</taxon>
        <taxon>Ecdysozoa</taxon>
        <taxon>Arthropoda</taxon>
        <taxon>Hexapoda</taxon>
        <taxon>Insecta</taxon>
        <taxon>Pterygota</taxon>
        <taxon>Neoptera</taxon>
        <taxon>Endopterygota</taxon>
        <taxon>Lepidoptera</taxon>
        <taxon>Glossata</taxon>
        <taxon>Ditrysia</taxon>
        <taxon>Papilionoidea</taxon>
        <taxon>Nymphalidae</taxon>
        <taxon>Danainae</taxon>
        <taxon>Danaini</taxon>
        <taxon>Danaina</taxon>
        <taxon>Danaus</taxon>
        <taxon>Danaus</taxon>
    </lineage>
</organism>
<name>A0A212FC76_DANPL</name>
<dbReference type="EMBL" id="AGBW02009213">
    <property type="protein sequence ID" value="OWR51331.1"/>
    <property type="molecule type" value="Genomic_DNA"/>
</dbReference>
<keyword evidence="2" id="KW-0812">Transmembrane</keyword>
<dbReference type="AlphaFoldDB" id="A0A212FC76"/>
<feature type="transmembrane region" description="Helical" evidence="2">
    <location>
        <begin position="84"/>
        <end position="104"/>
    </location>
</feature>
<accession>A0A212FC76</accession>
<keyword evidence="2" id="KW-0472">Membrane</keyword>
<feature type="transmembrane region" description="Helical" evidence="2">
    <location>
        <begin position="61"/>
        <end position="78"/>
    </location>
</feature>
<dbReference type="KEGG" id="dpl:KGM_207286"/>